<evidence type="ECO:0000313" key="10">
    <source>
        <dbReference type="Proteomes" id="UP001596405"/>
    </source>
</evidence>
<accession>A0ABW2DTV1</accession>
<dbReference type="InterPro" id="IPR003594">
    <property type="entry name" value="HATPase_dom"/>
</dbReference>
<reference evidence="10" key="1">
    <citation type="journal article" date="2019" name="Int. J. Syst. Evol. Microbiol.">
        <title>The Global Catalogue of Microorganisms (GCM) 10K type strain sequencing project: providing services to taxonomists for standard genome sequencing and annotation.</title>
        <authorList>
            <consortium name="The Broad Institute Genomics Platform"/>
            <consortium name="The Broad Institute Genome Sequencing Center for Infectious Disease"/>
            <person name="Wu L."/>
            <person name="Ma J."/>
        </authorList>
    </citation>
    <scope>NUCLEOTIDE SEQUENCE [LARGE SCALE GENOMIC DNA]</scope>
    <source>
        <strain evidence="10">CGMCC 4.7393</strain>
    </source>
</reference>
<dbReference type="InterPro" id="IPR013655">
    <property type="entry name" value="PAS_fold_3"/>
</dbReference>
<dbReference type="SUPFAM" id="SSF55874">
    <property type="entry name" value="ATPase domain of HSP90 chaperone/DNA topoisomerase II/histidine kinase"/>
    <property type="match status" value="1"/>
</dbReference>
<dbReference type="PANTHER" id="PTHR43304">
    <property type="entry name" value="PHYTOCHROME-LIKE PROTEIN CPH1"/>
    <property type="match status" value="1"/>
</dbReference>
<dbReference type="InterPro" id="IPR000700">
    <property type="entry name" value="PAS-assoc_C"/>
</dbReference>
<feature type="domain" description="Histidine kinase" evidence="6">
    <location>
        <begin position="756"/>
        <end position="972"/>
    </location>
</feature>
<evidence type="ECO:0000259" key="6">
    <source>
        <dbReference type="PROSITE" id="PS50109"/>
    </source>
</evidence>
<dbReference type="Gene3D" id="3.30.450.20">
    <property type="entry name" value="PAS domain"/>
    <property type="match status" value="6"/>
</dbReference>
<comment type="catalytic activity">
    <reaction evidence="1">
        <text>ATP + protein L-histidine = ADP + protein N-phospho-L-histidine.</text>
        <dbReference type="EC" id="2.7.13.3"/>
    </reaction>
</comment>
<gene>
    <name evidence="9" type="ORF">ACFQHR_20090</name>
</gene>
<protein>
    <recommendedName>
        <fullName evidence="2">histidine kinase</fullName>
        <ecNumber evidence="2">2.7.13.3</ecNumber>
    </recommendedName>
</protein>
<feature type="domain" description="PAS" evidence="7">
    <location>
        <begin position="376"/>
        <end position="446"/>
    </location>
</feature>
<keyword evidence="3" id="KW-0597">Phosphoprotein</keyword>
<dbReference type="Pfam" id="PF02518">
    <property type="entry name" value="HATPase_c"/>
    <property type="match status" value="1"/>
</dbReference>
<dbReference type="PROSITE" id="PS50112">
    <property type="entry name" value="PAS"/>
    <property type="match status" value="6"/>
</dbReference>
<evidence type="ECO:0000259" key="8">
    <source>
        <dbReference type="PROSITE" id="PS50113"/>
    </source>
</evidence>
<dbReference type="Proteomes" id="UP001596405">
    <property type="component" value="Unassembled WGS sequence"/>
</dbReference>
<dbReference type="InterPro" id="IPR013656">
    <property type="entry name" value="PAS_4"/>
</dbReference>
<evidence type="ECO:0000256" key="2">
    <source>
        <dbReference type="ARBA" id="ARBA00012438"/>
    </source>
</evidence>
<dbReference type="SMART" id="SM00086">
    <property type="entry name" value="PAC"/>
    <property type="match status" value="4"/>
</dbReference>
<dbReference type="SUPFAM" id="SSF55785">
    <property type="entry name" value="PYP-like sensor domain (PAS domain)"/>
    <property type="match status" value="6"/>
</dbReference>
<keyword evidence="4" id="KW-0808">Transferase</keyword>
<dbReference type="InterPro" id="IPR004358">
    <property type="entry name" value="Sig_transdc_His_kin-like_C"/>
</dbReference>
<feature type="domain" description="PAS" evidence="7">
    <location>
        <begin position="124"/>
        <end position="196"/>
    </location>
</feature>
<dbReference type="RefSeq" id="WP_074988382.1">
    <property type="nucleotide sequence ID" value="NZ_JBHSYQ010000016.1"/>
</dbReference>
<dbReference type="PRINTS" id="PR00344">
    <property type="entry name" value="BCTRLSENSOR"/>
</dbReference>
<keyword evidence="5" id="KW-0418">Kinase</keyword>
<dbReference type="InterPro" id="IPR036097">
    <property type="entry name" value="HisK_dim/P_sf"/>
</dbReference>
<keyword evidence="10" id="KW-1185">Reference proteome</keyword>
<evidence type="ECO:0000256" key="4">
    <source>
        <dbReference type="ARBA" id="ARBA00022679"/>
    </source>
</evidence>
<dbReference type="EMBL" id="JBHSYQ010000016">
    <property type="protein sequence ID" value="MFC6999946.1"/>
    <property type="molecule type" value="Genomic_DNA"/>
</dbReference>
<dbReference type="InterPro" id="IPR052162">
    <property type="entry name" value="Sensor_kinase/Photoreceptor"/>
</dbReference>
<evidence type="ECO:0000256" key="5">
    <source>
        <dbReference type="ARBA" id="ARBA00022777"/>
    </source>
</evidence>
<feature type="domain" description="PAC" evidence="8">
    <location>
        <begin position="686"/>
        <end position="738"/>
    </location>
</feature>
<feature type="domain" description="PAC" evidence="8">
    <location>
        <begin position="200"/>
        <end position="251"/>
    </location>
</feature>
<dbReference type="PROSITE" id="PS50113">
    <property type="entry name" value="PAC"/>
    <property type="match status" value="3"/>
</dbReference>
<sequence>MRDNILDHILNYSPDMICTIDVAGRFIQVSEASSRILGYGKEELEGQLTLNFLRHEDRAATIEILKSIREGKTETEFENTAIGKDGQEVPLLWLVVWLEEEDYFLCISRNVTAQKQAEKEMRRQEAVQRVLVDHSSDMQALLDANGNYLYASVAESYEKAFGYRPDEIMGENAFSLIHPEDVARIEQAFSLLLQSKEIIQISDIRFKASSGEWRWVETTASNQLENPDVQAIVVSSSDITEKKQFQFKLQESEQRFKSLFENNPDIVLFQNEAGTILDANPAFLSFKGKQKEEVVNQPLAAFLPPEVVPLFRQKLREAFSGNEVSFEAEMTFEKIGYKVLSVVKVPLFIAGKIEGVHAVMKDITEVKQANKTIERQAQKLNTIFESITDAFFTLDKNWNFTYTNTEFDKVLLTDSRGFIGKCIWDIYPEETTRVFYREYHRAVETGISAHFEAYLERLDKWLEVKAYPSDEGLSVYFSDVTTQVHQKQELEKLSLVASKTFNSVVIMDKEYRIEWVNASFTRLTGYTLPEVEGKKPFELLLGEETNPVTAQRIRNKAKKAEPMKEEVLVYKKSGEKRWFEVEVTPVLNEAGKVVRIIGMQTDITEKVFQRKELEKLSLVASKTSNSIIIMDAQRRVEWVNEGFSRMTGYTLEEVAGRNPREFLPGPDTDQVELQRVSQKIAEVVPFNSNFISYRKSGEPFWLAMDVSPVRDAAGSITHFIAIQKDITFRKEAEANQEKMSQTLYRQNKDLEQFTYIVSHNLRAPVANLMGLTDLVGSIDPYSKQFSVAVSNLRQSAHRLDTVLKDLNTILSIRDSKGHMEREEVDVHLKIEQVLTSLQERLEACGGKMTVDLEEGLCLWGSKAYLYSIFYNLLSNAIKFRSRKRPLQVQIKAKSDAEGGATITFSDNGSGFDTEKAKYRVFGLYQRFHHEVEGRGIGLYLVKAHIEAMGGQIEVTSVVGEGTTFQIFLSKVL</sequence>
<dbReference type="Pfam" id="PF13426">
    <property type="entry name" value="PAS_9"/>
    <property type="match status" value="3"/>
</dbReference>
<dbReference type="Pfam" id="PF08447">
    <property type="entry name" value="PAS_3"/>
    <property type="match status" value="1"/>
</dbReference>
<name>A0ABW2DTV1_9BACT</name>
<dbReference type="SUPFAM" id="SSF47384">
    <property type="entry name" value="Homodimeric domain of signal transducing histidine kinase"/>
    <property type="match status" value="1"/>
</dbReference>
<feature type="domain" description="PAC" evidence="8">
    <location>
        <begin position="563"/>
        <end position="615"/>
    </location>
</feature>
<dbReference type="SMART" id="SM00091">
    <property type="entry name" value="PAS"/>
    <property type="match status" value="6"/>
</dbReference>
<dbReference type="InterPro" id="IPR005467">
    <property type="entry name" value="His_kinase_dom"/>
</dbReference>
<evidence type="ECO:0000256" key="3">
    <source>
        <dbReference type="ARBA" id="ARBA00022553"/>
    </source>
</evidence>
<dbReference type="InterPro" id="IPR000014">
    <property type="entry name" value="PAS"/>
</dbReference>
<dbReference type="EC" id="2.7.13.3" evidence="2"/>
<dbReference type="CDD" id="cd00130">
    <property type="entry name" value="PAS"/>
    <property type="match status" value="5"/>
</dbReference>
<dbReference type="Gene3D" id="3.30.565.10">
    <property type="entry name" value="Histidine kinase-like ATPase, C-terminal domain"/>
    <property type="match status" value="1"/>
</dbReference>
<evidence type="ECO:0000313" key="9">
    <source>
        <dbReference type="EMBL" id="MFC6999946.1"/>
    </source>
</evidence>
<dbReference type="InterPro" id="IPR035965">
    <property type="entry name" value="PAS-like_dom_sf"/>
</dbReference>
<feature type="domain" description="PAS" evidence="7">
    <location>
        <begin position="2"/>
        <end position="72"/>
    </location>
</feature>
<organism evidence="9 10">
    <name type="scientific">Rufibacter roseus</name>
    <dbReference type="NCBI Taxonomy" id="1567108"/>
    <lineage>
        <taxon>Bacteria</taxon>
        <taxon>Pseudomonadati</taxon>
        <taxon>Bacteroidota</taxon>
        <taxon>Cytophagia</taxon>
        <taxon>Cytophagales</taxon>
        <taxon>Hymenobacteraceae</taxon>
        <taxon>Rufibacter</taxon>
    </lineage>
</organism>
<dbReference type="InterPro" id="IPR001610">
    <property type="entry name" value="PAC"/>
</dbReference>
<dbReference type="PROSITE" id="PS50109">
    <property type="entry name" value="HIS_KIN"/>
    <property type="match status" value="1"/>
</dbReference>
<dbReference type="SMART" id="SM00387">
    <property type="entry name" value="HATPase_c"/>
    <property type="match status" value="1"/>
</dbReference>
<proteinExistence type="predicted"/>
<dbReference type="PANTHER" id="PTHR43304:SF1">
    <property type="entry name" value="PAC DOMAIN-CONTAINING PROTEIN"/>
    <property type="match status" value="1"/>
</dbReference>
<comment type="caution">
    <text evidence="9">The sequence shown here is derived from an EMBL/GenBank/DDBJ whole genome shotgun (WGS) entry which is preliminary data.</text>
</comment>
<dbReference type="NCBIfam" id="TIGR00229">
    <property type="entry name" value="sensory_box"/>
    <property type="match status" value="6"/>
</dbReference>
<dbReference type="Gene3D" id="1.10.287.130">
    <property type="match status" value="1"/>
</dbReference>
<evidence type="ECO:0000256" key="1">
    <source>
        <dbReference type="ARBA" id="ARBA00000085"/>
    </source>
</evidence>
<feature type="domain" description="PAS" evidence="7">
    <location>
        <begin position="252"/>
        <end position="322"/>
    </location>
</feature>
<feature type="domain" description="PAS" evidence="7">
    <location>
        <begin position="489"/>
        <end position="560"/>
    </location>
</feature>
<evidence type="ECO:0000259" key="7">
    <source>
        <dbReference type="PROSITE" id="PS50112"/>
    </source>
</evidence>
<dbReference type="InterPro" id="IPR036890">
    <property type="entry name" value="HATPase_C_sf"/>
</dbReference>
<dbReference type="Pfam" id="PF08448">
    <property type="entry name" value="PAS_4"/>
    <property type="match status" value="2"/>
</dbReference>
<feature type="domain" description="PAS" evidence="7">
    <location>
        <begin position="612"/>
        <end position="658"/>
    </location>
</feature>